<feature type="region of interest" description="Disordered" evidence="6">
    <location>
        <begin position="178"/>
        <end position="205"/>
    </location>
</feature>
<evidence type="ECO:0000256" key="3">
    <source>
        <dbReference type="ARBA" id="ARBA00022912"/>
    </source>
</evidence>
<evidence type="ECO:0000313" key="9">
    <source>
        <dbReference type="Proteomes" id="UP000095767"/>
    </source>
</evidence>
<evidence type="ECO:0000256" key="2">
    <source>
        <dbReference type="ARBA" id="ARBA00022801"/>
    </source>
</evidence>
<dbReference type="PROSITE" id="PS51746">
    <property type="entry name" value="PPM_2"/>
    <property type="match status" value="1"/>
</dbReference>
<keyword evidence="9" id="KW-1185">Reference proteome</keyword>
<keyword evidence="3" id="KW-0904">Protein phosphatase</keyword>
<dbReference type="InterPro" id="IPR036457">
    <property type="entry name" value="PPM-type-like_dom_sf"/>
</dbReference>
<dbReference type="SMART" id="SM00332">
    <property type="entry name" value="PP2Cc"/>
    <property type="match status" value="1"/>
</dbReference>
<evidence type="ECO:0000256" key="6">
    <source>
        <dbReference type="SAM" id="MobiDB-lite"/>
    </source>
</evidence>
<dbReference type="InterPro" id="IPR001932">
    <property type="entry name" value="PPM-type_phosphatase-like_dom"/>
</dbReference>
<dbReference type="AlphaFoldDB" id="A0A1E5VZN0"/>
<keyword evidence="2" id="KW-0378">Hydrolase</keyword>
<evidence type="ECO:0000256" key="1">
    <source>
        <dbReference type="ARBA" id="ARBA00013081"/>
    </source>
</evidence>
<evidence type="ECO:0000259" key="7">
    <source>
        <dbReference type="PROSITE" id="PS51746"/>
    </source>
</evidence>
<gene>
    <name evidence="8" type="ORF">BAE44_0008400</name>
</gene>
<dbReference type="Pfam" id="PF00481">
    <property type="entry name" value="PP2C"/>
    <property type="match status" value="2"/>
</dbReference>
<dbReference type="Gene3D" id="3.60.40.10">
    <property type="entry name" value="PPM-type phosphatase domain"/>
    <property type="match status" value="1"/>
</dbReference>
<evidence type="ECO:0000313" key="8">
    <source>
        <dbReference type="EMBL" id="OEL30583.1"/>
    </source>
</evidence>
<dbReference type="EC" id="3.1.3.16" evidence="1"/>
<evidence type="ECO:0000256" key="5">
    <source>
        <dbReference type="ARBA" id="ARBA00048336"/>
    </source>
</evidence>
<feature type="compositionally biased region" description="Basic and acidic residues" evidence="6">
    <location>
        <begin position="178"/>
        <end position="190"/>
    </location>
</feature>
<dbReference type="GO" id="GO:0004722">
    <property type="term" value="F:protein serine/threonine phosphatase activity"/>
    <property type="evidence" value="ECO:0007669"/>
    <property type="project" value="UniProtKB-EC"/>
</dbReference>
<sequence>MSNEIDVPAAATGPESLKWGESPALYLSFGTAALEDSRPAQAGDTVVVMPSFTVLSPPMGLDYFAVFDSRHPGAGVSRHLIALLDDAIARQVEAELARESPRFAGESPDDVVGWWETVVQEAFRVVHEDTSREGEDAAVVLGTSTLVALVLEKYIVIANCGASKAVLCRGGEHVELPPEHRANKEDENKSVENVGGNVPDSPSKPFDLNVPLQTTTDAFGNVADSTYNPFDLNVPLQTTTDAYGNVAESTSKPSDLNVPLQTTTGASGNVAESTSKPFDLNVSPQTSPEPGSSQAVVIPKLDVVAVERREQDEFLILGSDGLWGAVSPQSACAFVQRRLGKTSLITMPWEAPMEADATRASMDLIAKELAEKAVHAGSKDNVVSIAIVLFRVFLAQSDAME</sequence>
<proteinExistence type="predicted"/>
<dbReference type="CDD" id="cd00143">
    <property type="entry name" value="PP2Cc"/>
    <property type="match status" value="1"/>
</dbReference>
<evidence type="ECO:0000256" key="4">
    <source>
        <dbReference type="ARBA" id="ARBA00047761"/>
    </source>
</evidence>
<name>A0A1E5VZN0_9POAL</name>
<comment type="catalytic activity">
    <reaction evidence="4">
        <text>O-phospho-L-seryl-[protein] + H2O = L-seryl-[protein] + phosphate</text>
        <dbReference type="Rhea" id="RHEA:20629"/>
        <dbReference type="Rhea" id="RHEA-COMP:9863"/>
        <dbReference type="Rhea" id="RHEA-COMP:11604"/>
        <dbReference type="ChEBI" id="CHEBI:15377"/>
        <dbReference type="ChEBI" id="CHEBI:29999"/>
        <dbReference type="ChEBI" id="CHEBI:43474"/>
        <dbReference type="ChEBI" id="CHEBI:83421"/>
        <dbReference type="EC" id="3.1.3.16"/>
    </reaction>
</comment>
<protein>
    <recommendedName>
        <fullName evidence="1">protein-serine/threonine phosphatase</fullName>
        <ecNumber evidence="1">3.1.3.16</ecNumber>
    </recommendedName>
</protein>
<feature type="domain" description="PPM-type phosphatase" evidence="7">
    <location>
        <begin position="28"/>
        <end position="389"/>
    </location>
</feature>
<accession>A0A1E5VZN0</accession>
<feature type="region of interest" description="Disordered" evidence="6">
    <location>
        <begin position="247"/>
        <end position="293"/>
    </location>
</feature>
<dbReference type="EMBL" id="LWDX02025305">
    <property type="protein sequence ID" value="OEL30583.1"/>
    <property type="molecule type" value="Genomic_DNA"/>
</dbReference>
<dbReference type="InterPro" id="IPR015655">
    <property type="entry name" value="PP2C"/>
</dbReference>
<comment type="catalytic activity">
    <reaction evidence="5">
        <text>O-phospho-L-threonyl-[protein] + H2O = L-threonyl-[protein] + phosphate</text>
        <dbReference type="Rhea" id="RHEA:47004"/>
        <dbReference type="Rhea" id="RHEA-COMP:11060"/>
        <dbReference type="Rhea" id="RHEA-COMP:11605"/>
        <dbReference type="ChEBI" id="CHEBI:15377"/>
        <dbReference type="ChEBI" id="CHEBI:30013"/>
        <dbReference type="ChEBI" id="CHEBI:43474"/>
        <dbReference type="ChEBI" id="CHEBI:61977"/>
        <dbReference type="EC" id="3.1.3.16"/>
    </reaction>
</comment>
<dbReference type="SUPFAM" id="SSF81606">
    <property type="entry name" value="PP2C-like"/>
    <property type="match status" value="1"/>
</dbReference>
<dbReference type="Proteomes" id="UP000095767">
    <property type="component" value="Unassembled WGS sequence"/>
</dbReference>
<comment type="caution">
    <text evidence="8">The sequence shown here is derived from an EMBL/GenBank/DDBJ whole genome shotgun (WGS) entry which is preliminary data.</text>
</comment>
<reference evidence="8 9" key="1">
    <citation type="submission" date="2016-09" db="EMBL/GenBank/DDBJ databases">
        <title>The draft genome of Dichanthelium oligosanthes: A C3 panicoid grass species.</title>
        <authorList>
            <person name="Studer A.J."/>
            <person name="Schnable J.C."/>
            <person name="Brutnell T.P."/>
        </authorList>
    </citation>
    <scope>NUCLEOTIDE SEQUENCE [LARGE SCALE GENOMIC DNA]</scope>
    <source>
        <strain evidence="9">cv. Kellogg 1175</strain>
        <tissue evidence="8">Leaf</tissue>
    </source>
</reference>
<dbReference type="STRING" id="888268.A0A1E5VZN0"/>
<dbReference type="OrthoDB" id="420076at2759"/>
<organism evidence="8 9">
    <name type="scientific">Dichanthelium oligosanthes</name>
    <dbReference type="NCBI Taxonomy" id="888268"/>
    <lineage>
        <taxon>Eukaryota</taxon>
        <taxon>Viridiplantae</taxon>
        <taxon>Streptophyta</taxon>
        <taxon>Embryophyta</taxon>
        <taxon>Tracheophyta</taxon>
        <taxon>Spermatophyta</taxon>
        <taxon>Magnoliopsida</taxon>
        <taxon>Liliopsida</taxon>
        <taxon>Poales</taxon>
        <taxon>Poaceae</taxon>
        <taxon>PACMAD clade</taxon>
        <taxon>Panicoideae</taxon>
        <taxon>Panicodae</taxon>
        <taxon>Paniceae</taxon>
        <taxon>Dichantheliinae</taxon>
        <taxon>Dichanthelium</taxon>
    </lineage>
</organism>
<dbReference type="PANTHER" id="PTHR47992">
    <property type="entry name" value="PROTEIN PHOSPHATASE"/>
    <property type="match status" value="1"/>
</dbReference>